<dbReference type="Proteomes" id="UP000265515">
    <property type="component" value="Unassembled WGS sequence"/>
</dbReference>
<evidence type="ECO:0000313" key="2">
    <source>
        <dbReference type="EMBL" id="GBG80445.1"/>
    </source>
</evidence>
<keyword evidence="3" id="KW-1185">Reference proteome</keyword>
<gene>
    <name evidence="2" type="ORF">CBR_g30909</name>
</gene>
<feature type="region of interest" description="Disordered" evidence="1">
    <location>
        <begin position="106"/>
        <end position="282"/>
    </location>
</feature>
<protein>
    <submittedName>
        <fullName evidence="2">Uncharacterized protein</fullName>
    </submittedName>
</protein>
<dbReference type="Gramene" id="GBG80445">
    <property type="protein sequence ID" value="GBG80445"/>
    <property type="gene ID" value="CBR_g30909"/>
</dbReference>
<evidence type="ECO:0000313" key="3">
    <source>
        <dbReference type="Proteomes" id="UP000265515"/>
    </source>
</evidence>
<feature type="compositionally biased region" description="Basic and acidic residues" evidence="1">
    <location>
        <begin position="253"/>
        <end position="262"/>
    </location>
</feature>
<dbReference type="EMBL" id="BFEA01000346">
    <property type="protein sequence ID" value="GBG80445.1"/>
    <property type="molecule type" value="Genomic_DNA"/>
</dbReference>
<reference evidence="2 3" key="1">
    <citation type="journal article" date="2018" name="Cell">
        <title>The Chara Genome: Secondary Complexity and Implications for Plant Terrestrialization.</title>
        <authorList>
            <person name="Nishiyama T."/>
            <person name="Sakayama H."/>
            <person name="Vries J.D."/>
            <person name="Buschmann H."/>
            <person name="Saint-Marcoux D."/>
            <person name="Ullrich K.K."/>
            <person name="Haas F.B."/>
            <person name="Vanderstraeten L."/>
            <person name="Becker D."/>
            <person name="Lang D."/>
            <person name="Vosolsobe S."/>
            <person name="Rombauts S."/>
            <person name="Wilhelmsson P.K.I."/>
            <person name="Janitza P."/>
            <person name="Kern R."/>
            <person name="Heyl A."/>
            <person name="Rumpler F."/>
            <person name="Villalobos L.I.A.C."/>
            <person name="Clay J.M."/>
            <person name="Skokan R."/>
            <person name="Toyoda A."/>
            <person name="Suzuki Y."/>
            <person name="Kagoshima H."/>
            <person name="Schijlen E."/>
            <person name="Tajeshwar N."/>
            <person name="Catarino B."/>
            <person name="Hetherington A.J."/>
            <person name="Saltykova A."/>
            <person name="Bonnot C."/>
            <person name="Breuninger H."/>
            <person name="Symeonidi A."/>
            <person name="Radhakrishnan G.V."/>
            <person name="Van Nieuwerburgh F."/>
            <person name="Deforce D."/>
            <person name="Chang C."/>
            <person name="Karol K.G."/>
            <person name="Hedrich R."/>
            <person name="Ulvskov P."/>
            <person name="Glockner G."/>
            <person name="Delwiche C.F."/>
            <person name="Petrasek J."/>
            <person name="Van de Peer Y."/>
            <person name="Friml J."/>
            <person name="Beilby M."/>
            <person name="Dolan L."/>
            <person name="Kohara Y."/>
            <person name="Sugano S."/>
            <person name="Fujiyama A."/>
            <person name="Delaux P.-M."/>
            <person name="Quint M."/>
            <person name="TheiBen G."/>
            <person name="Hagemann M."/>
            <person name="Harholt J."/>
            <person name="Dunand C."/>
            <person name="Zachgo S."/>
            <person name="Langdale J."/>
            <person name="Maumus F."/>
            <person name="Straeten D.V.D."/>
            <person name="Gould S.B."/>
            <person name="Rensing S.A."/>
        </authorList>
    </citation>
    <scope>NUCLEOTIDE SEQUENCE [LARGE SCALE GENOMIC DNA]</scope>
    <source>
        <strain evidence="2 3">S276</strain>
    </source>
</reference>
<sequence>MRPTCVTDAGGAVNVLPLGTVISCAKIPGGLLKLHTNGVYDECRLPIRGVKGVLVTIKSFAGYGSNMPLCSHSKGLYDGGSKRLPSPEQYLDLAVMVPKERPVLPPEHVSRLLPPREGSSGLAQETPDTAVGRGSPIQDAGGRVKGRSVHTQTPSEKKSERQRMVREEVAEETLRMKRMRGKPETLMDGDGGGDGECASGKKPTNEEGGTTSKKARRPGGLTIREGQAAGGGDSADPGAAAAREPSGKSKRKVGAEEGDGQKKPRRRKSAEAASGGEGSVGQECDEATAFWLEYERNDVGEIVEKERPVQLFIDPRKVCDIPPWERYYNHRSLSRETVDGIKDAMLSHFREKKIWTKNPLVLAPIYKSVSRRPEQADRVHKDVFKPEDKDKYYYYPVNGQHTVAAVKELEGEQIFDLWKMHSWPARVVWFSDRDFAGYRQVSLNENTRHKMSKQRSQKAAFLDMWEAWENEERSMAIQGNPSGKEAEKQKFFDFQKLILGKSPNGAHWTLAQKNSSLADKDYVAAVGNALRQWMPLVAAGDDVFRKVMEFYAKWAEGNLLGGDGKTPLSRPGKYMPDKSSGLQAISEMGSKGAAGETKMGWLVRVPPPPTKKKTQADDKFFVVVKEPDIFCWQCLADMIDVEKLSILDNILTLRGVFVQSAGDHLKRQHKPGIKDMVATTKVDRVMLRMFHYILFLETEADERVWRYESPFFRTEGRLLEEFGPQGLTKQVWVEMRKHFQGAVEYVNTCKRTLPHEKESLDDAKKLYEDNRFPKSFEKYVRSILRRTEEEVRDTIRVSGDVRHIKWPDLNRVTSLIPFAFPPSQAHSHVTAICEVVRHYVCNLYVLDLCDPTLLTDWREDDFANLQDLLQTLSPTHGALVIFFPSHWELSFLKGMPRLSVHHVRIEKWVRNAQKQSTVREGNMLVEECDRLYVIFNGEKLEDNKFAVYPASSPTKVSRAHGPSPAKHTVADRSKAVCSLDPSGQAVACFDVAEEERFIRRMWEDGGVTNSLGPAYGRWSGIRPVVALEKEAKMIDYLHEFVKARVADTRNACEFVQTTGEQNWDPKRDMYWKLSGNKTTDVWDFLFGPGPPGQTDLEYSRQRNLVFAMLNGYHGAPRESVSHFLRRLEHVYFTLAEPLTLENYKSQFDEDDPFDAEDMEELSDSETFDFESMPLPRVVGQRGEETRHGPARGDVKWLHARALMIGASEEVLHSRSAMAMTREGVIKGGKWTFVQAPVLGDEEPAVEARVHGDEKGGEVTVDIRTDPQRKDGDFSLTCCSEEQGGRASMLSTARGMVLLEAIELGNDSAATELVSDSGVTEMQNVESSVEGGEVAVSINMDPERKDHDSPSTRCGAEQGDRASVLNTGREMVLHEPIDLPSDSAATELVSDTTVAEVQKLESSVDVGAVARQEGEFPQRAPEHGVRSLMSLPMKPLKAVREKRLSGRSLAASPKKSSSVGLFKRVQMPRLSQRAVRVLKACGIDKEEGLRKHLAASIESVTALSDGSDDDGKRGVLKDPCPKYIAKDTFNKRGYNFSGKRADSF</sequence>
<dbReference type="PROSITE" id="PS51257">
    <property type="entry name" value="PROKAR_LIPOPROTEIN"/>
    <property type="match status" value="1"/>
</dbReference>
<name>A0A388LDR9_CHABU</name>
<feature type="compositionally biased region" description="Basic and acidic residues" evidence="1">
    <location>
        <begin position="155"/>
        <end position="185"/>
    </location>
</feature>
<evidence type="ECO:0000256" key="1">
    <source>
        <dbReference type="SAM" id="MobiDB-lite"/>
    </source>
</evidence>
<proteinExistence type="predicted"/>
<comment type="caution">
    <text evidence="2">The sequence shown here is derived from an EMBL/GenBank/DDBJ whole genome shotgun (WGS) entry which is preliminary data.</text>
</comment>
<accession>A0A388LDR9</accession>
<organism evidence="2 3">
    <name type="scientific">Chara braunii</name>
    <name type="common">Braun's stonewort</name>
    <dbReference type="NCBI Taxonomy" id="69332"/>
    <lineage>
        <taxon>Eukaryota</taxon>
        <taxon>Viridiplantae</taxon>
        <taxon>Streptophyta</taxon>
        <taxon>Charophyceae</taxon>
        <taxon>Charales</taxon>
        <taxon>Characeae</taxon>
        <taxon>Chara</taxon>
    </lineage>
</organism>